<reference evidence="1" key="1">
    <citation type="journal article" date="2023" name="PLoS Negl. Trop. Dis.">
        <title>A genome sequence for Biomphalaria pfeifferi, the major vector snail for the human-infecting parasite Schistosoma mansoni.</title>
        <authorList>
            <person name="Bu L."/>
            <person name="Lu L."/>
            <person name="Laidemitt M.R."/>
            <person name="Zhang S.M."/>
            <person name="Mutuku M."/>
            <person name="Mkoji G."/>
            <person name="Steinauer M."/>
            <person name="Loker E.S."/>
        </authorList>
    </citation>
    <scope>NUCLEOTIDE SEQUENCE</scope>
    <source>
        <strain evidence="1">KasaAsao</strain>
    </source>
</reference>
<name>A0AAD8FCM3_BIOPF</name>
<accession>A0AAD8FCM3</accession>
<keyword evidence="2" id="KW-1185">Reference proteome</keyword>
<comment type="caution">
    <text evidence="1">The sequence shown here is derived from an EMBL/GenBank/DDBJ whole genome shotgun (WGS) entry which is preliminary data.</text>
</comment>
<dbReference type="EMBL" id="JASAOG010000045">
    <property type="protein sequence ID" value="KAK0058938.1"/>
    <property type="molecule type" value="Genomic_DNA"/>
</dbReference>
<proteinExistence type="predicted"/>
<evidence type="ECO:0000313" key="1">
    <source>
        <dbReference type="EMBL" id="KAK0058938.1"/>
    </source>
</evidence>
<protein>
    <submittedName>
        <fullName evidence="1">Uncharacterized protein</fullName>
    </submittedName>
</protein>
<gene>
    <name evidence="1" type="ORF">Bpfe_011548</name>
</gene>
<organism evidence="1 2">
    <name type="scientific">Biomphalaria pfeifferi</name>
    <name type="common">Bloodfluke planorb</name>
    <name type="synonym">Freshwater snail</name>
    <dbReference type="NCBI Taxonomy" id="112525"/>
    <lineage>
        <taxon>Eukaryota</taxon>
        <taxon>Metazoa</taxon>
        <taxon>Spiralia</taxon>
        <taxon>Lophotrochozoa</taxon>
        <taxon>Mollusca</taxon>
        <taxon>Gastropoda</taxon>
        <taxon>Heterobranchia</taxon>
        <taxon>Euthyneura</taxon>
        <taxon>Panpulmonata</taxon>
        <taxon>Hygrophila</taxon>
        <taxon>Lymnaeoidea</taxon>
        <taxon>Planorbidae</taxon>
        <taxon>Biomphalaria</taxon>
    </lineage>
</organism>
<dbReference type="AlphaFoldDB" id="A0AAD8FCM3"/>
<sequence length="142" mass="16176">MLHHTPSYAPPYSSTILLHHTTPYTPPYSTIYSTILLNHTLPYTPPYNPTYSIICSTKLHHMLDHIPTPYSSTILCHKRQAKLIKFVYIRTFPVCPKSWGRSALTADKVLLLQLRRFSSYNWGRSAPTAGDIQLLQLGTFSS</sequence>
<dbReference type="Proteomes" id="UP001233172">
    <property type="component" value="Unassembled WGS sequence"/>
</dbReference>
<evidence type="ECO:0000313" key="2">
    <source>
        <dbReference type="Proteomes" id="UP001233172"/>
    </source>
</evidence>
<reference evidence="1" key="2">
    <citation type="submission" date="2023-04" db="EMBL/GenBank/DDBJ databases">
        <authorList>
            <person name="Bu L."/>
            <person name="Lu L."/>
            <person name="Laidemitt M.R."/>
            <person name="Zhang S.M."/>
            <person name="Mutuku M."/>
            <person name="Mkoji G."/>
            <person name="Steinauer M."/>
            <person name="Loker E.S."/>
        </authorList>
    </citation>
    <scope>NUCLEOTIDE SEQUENCE</scope>
    <source>
        <strain evidence="1">KasaAsao</strain>
        <tissue evidence="1">Whole Snail</tissue>
    </source>
</reference>